<keyword evidence="6" id="KW-1185">Reference proteome</keyword>
<evidence type="ECO:0000256" key="1">
    <source>
        <dbReference type="ARBA" id="ARBA00022723"/>
    </source>
</evidence>
<dbReference type="InterPro" id="IPR023696">
    <property type="entry name" value="Ureohydrolase_dom_sf"/>
</dbReference>
<sequence>MTKTIRLLYPDWQAGAKPEYYLGSQLLAWLAPKNNQQKEITVPVAKPTAIAALTSENGVVAQSTVKANALAAQKILREEQPDRIITFGGNCLVSQAPFDYLHGQYGDDLGVIWLDAHPDISTPQIFNHEHAMVLGNLLGAGDPELATTVTQPFNAADILYVGLQQPTEDEVAILQELQLTYTLQDNAAVNAEEIQAWVAQHHFKKLAIHFDLDVLSPELFEGLYFTEPGVTDYGAVAGKLAPTKAFKLLKQLLAENDVVGLTIAEYLPWSAAKLQQLFKELTIFKAE</sequence>
<dbReference type="GO" id="GO:0016787">
    <property type="term" value="F:hydrolase activity"/>
    <property type="evidence" value="ECO:0007669"/>
    <property type="project" value="UniProtKB-KW"/>
</dbReference>
<protein>
    <submittedName>
        <fullName evidence="5">Arginase family protein</fullName>
        <ecNumber evidence="5">3.5.3.-</ecNumber>
    </submittedName>
</protein>
<dbReference type="SUPFAM" id="SSF52768">
    <property type="entry name" value="Arginase/deacetylase"/>
    <property type="match status" value="1"/>
</dbReference>
<name>A0ABW4J426_9LACO</name>
<dbReference type="EC" id="3.5.3.-" evidence="5"/>
<evidence type="ECO:0000313" key="6">
    <source>
        <dbReference type="Proteomes" id="UP001597267"/>
    </source>
</evidence>
<proteinExistence type="inferred from homology"/>
<evidence type="ECO:0000256" key="2">
    <source>
        <dbReference type="ARBA" id="ARBA00022801"/>
    </source>
</evidence>
<accession>A0ABW4J426</accession>
<comment type="caution">
    <text evidence="5">The sequence shown here is derived from an EMBL/GenBank/DDBJ whole genome shotgun (WGS) entry which is preliminary data.</text>
</comment>
<dbReference type="Pfam" id="PF00491">
    <property type="entry name" value="Arginase"/>
    <property type="match status" value="1"/>
</dbReference>
<gene>
    <name evidence="5" type="ORF">ACFQ5M_01170</name>
</gene>
<dbReference type="EMBL" id="JBHTOP010000002">
    <property type="protein sequence ID" value="MFD1670699.1"/>
    <property type="molecule type" value="Genomic_DNA"/>
</dbReference>
<comment type="similarity">
    <text evidence="4">Belongs to the arginase family.</text>
</comment>
<organism evidence="5 6">
    <name type="scientific">Agrilactobacillus yilanensis</name>
    <dbReference type="NCBI Taxonomy" id="2485997"/>
    <lineage>
        <taxon>Bacteria</taxon>
        <taxon>Bacillati</taxon>
        <taxon>Bacillota</taxon>
        <taxon>Bacilli</taxon>
        <taxon>Lactobacillales</taxon>
        <taxon>Lactobacillaceae</taxon>
        <taxon>Agrilactobacillus</taxon>
    </lineage>
</organism>
<reference evidence="6" key="1">
    <citation type="journal article" date="2019" name="Int. J. Syst. Evol. Microbiol.">
        <title>The Global Catalogue of Microorganisms (GCM) 10K type strain sequencing project: providing services to taxonomists for standard genome sequencing and annotation.</title>
        <authorList>
            <consortium name="The Broad Institute Genomics Platform"/>
            <consortium name="The Broad Institute Genome Sequencing Center for Infectious Disease"/>
            <person name="Wu L."/>
            <person name="Ma J."/>
        </authorList>
    </citation>
    <scope>NUCLEOTIDE SEQUENCE [LARGE SCALE GENOMIC DNA]</scope>
    <source>
        <strain evidence="6">CCM 8896</strain>
    </source>
</reference>
<evidence type="ECO:0000313" key="5">
    <source>
        <dbReference type="EMBL" id="MFD1670699.1"/>
    </source>
</evidence>
<dbReference type="InterPro" id="IPR006035">
    <property type="entry name" value="Ureohydrolase"/>
</dbReference>
<dbReference type="Gene3D" id="3.40.800.10">
    <property type="entry name" value="Ureohydrolase domain"/>
    <property type="match status" value="1"/>
</dbReference>
<evidence type="ECO:0000256" key="3">
    <source>
        <dbReference type="ARBA" id="ARBA00023211"/>
    </source>
</evidence>
<dbReference type="RefSeq" id="WP_125712374.1">
    <property type="nucleotide sequence ID" value="NZ_JBHTOP010000002.1"/>
</dbReference>
<dbReference type="PANTHER" id="PTHR43782">
    <property type="entry name" value="ARGINASE"/>
    <property type="match status" value="1"/>
</dbReference>
<keyword evidence="3" id="KW-0464">Manganese</keyword>
<keyword evidence="2 5" id="KW-0378">Hydrolase</keyword>
<dbReference type="PANTHER" id="PTHR43782:SF3">
    <property type="entry name" value="ARGINASE"/>
    <property type="match status" value="1"/>
</dbReference>
<dbReference type="PROSITE" id="PS51409">
    <property type="entry name" value="ARGINASE_2"/>
    <property type="match status" value="1"/>
</dbReference>
<dbReference type="Proteomes" id="UP001597267">
    <property type="component" value="Unassembled WGS sequence"/>
</dbReference>
<keyword evidence="1" id="KW-0479">Metal-binding</keyword>
<evidence type="ECO:0000256" key="4">
    <source>
        <dbReference type="PROSITE-ProRule" id="PRU00742"/>
    </source>
</evidence>
<dbReference type="CDD" id="cd09999">
    <property type="entry name" value="Arginase-like_1"/>
    <property type="match status" value="1"/>
</dbReference>